<evidence type="ECO:0000313" key="2">
    <source>
        <dbReference type="EMBL" id="EKC60588.1"/>
    </source>
</evidence>
<name>K1SSU0_9ZZZZ</name>
<organism evidence="2">
    <name type="scientific">human gut metagenome</name>
    <dbReference type="NCBI Taxonomy" id="408170"/>
    <lineage>
        <taxon>unclassified sequences</taxon>
        <taxon>metagenomes</taxon>
        <taxon>organismal metagenomes</taxon>
    </lineage>
</organism>
<keyword evidence="1" id="KW-0472">Membrane</keyword>
<dbReference type="EMBL" id="AJWZ01006155">
    <property type="protein sequence ID" value="EKC60588.1"/>
    <property type="molecule type" value="Genomic_DNA"/>
</dbReference>
<feature type="transmembrane region" description="Helical" evidence="1">
    <location>
        <begin position="12"/>
        <end position="29"/>
    </location>
</feature>
<accession>K1SSU0</accession>
<dbReference type="InterPro" id="IPR023214">
    <property type="entry name" value="HAD_sf"/>
</dbReference>
<dbReference type="Pfam" id="PF12710">
    <property type="entry name" value="HAD"/>
    <property type="match status" value="1"/>
</dbReference>
<reference evidence="2" key="1">
    <citation type="journal article" date="2013" name="Environ. Microbiol.">
        <title>Microbiota from the distal guts of lean and obese adolescents exhibit partial functional redundancy besides clear differences in community structure.</title>
        <authorList>
            <person name="Ferrer M."/>
            <person name="Ruiz A."/>
            <person name="Lanza F."/>
            <person name="Haange S.B."/>
            <person name="Oberbach A."/>
            <person name="Till H."/>
            <person name="Bargiela R."/>
            <person name="Campoy C."/>
            <person name="Segura M.T."/>
            <person name="Richter M."/>
            <person name="von Bergen M."/>
            <person name="Seifert J."/>
            <person name="Suarez A."/>
        </authorList>
    </citation>
    <scope>NUCLEOTIDE SEQUENCE</scope>
</reference>
<dbReference type="AlphaFoldDB" id="K1SSU0"/>
<dbReference type="Gene3D" id="3.40.50.1000">
    <property type="entry name" value="HAD superfamily/HAD-like"/>
    <property type="match status" value="1"/>
</dbReference>
<keyword evidence="1" id="KW-1133">Transmembrane helix</keyword>
<sequence length="165" mass="18907">FVRWCLRRHPGVIRALLGTLVLLPGYWLGKVSKTAIKERMYGFLRRVPDVDAELEAFWAQNFARVNPWYLAQQRPDDIIISASPEFLVRIPAQKLGVRLLASRVDKHTGKTDGENCHGAEKVRRLHEAYPDVEIAEFYSDSRSDSPLAELAEHAYLVHGQTRTPW</sequence>
<gene>
    <name evidence="2" type="ORF">OBE_08898</name>
</gene>
<keyword evidence="1" id="KW-0812">Transmembrane</keyword>
<comment type="caution">
    <text evidence="2">The sequence shown here is derived from an EMBL/GenBank/DDBJ whole genome shotgun (WGS) entry which is preliminary data.</text>
</comment>
<protein>
    <submittedName>
        <fullName evidence="2">Phosphoserine phosphatase</fullName>
    </submittedName>
</protein>
<feature type="non-terminal residue" evidence="2">
    <location>
        <position position="1"/>
    </location>
</feature>
<evidence type="ECO:0000256" key="1">
    <source>
        <dbReference type="SAM" id="Phobius"/>
    </source>
</evidence>
<proteinExistence type="predicted"/>
<dbReference type="Gene3D" id="1.20.1440.100">
    <property type="entry name" value="SG protein - dephosphorylation function"/>
    <property type="match status" value="1"/>
</dbReference>